<dbReference type="Gene3D" id="3.40.50.300">
    <property type="entry name" value="P-loop containing nucleotide triphosphate hydrolases"/>
    <property type="match status" value="1"/>
</dbReference>
<dbReference type="InterPro" id="IPR027417">
    <property type="entry name" value="P-loop_NTPase"/>
</dbReference>
<feature type="region of interest" description="Disordered" evidence="1">
    <location>
        <begin position="383"/>
        <end position="405"/>
    </location>
</feature>
<dbReference type="PANTHER" id="PTHR32004">
    <property type="entry name" value="TRNA LIGASE"/>
    <property type="match status" value="1"/>
</dbReference>
<feature type="domain" description="tRNA ligase phosphodiesterase" evidence="3">
    <location>
        <begin position="325"/>
        <end position="427"/>
    </location>
</feature>
<accession>A0A7J6QJ18</accession>
<dbReference type="EMBL" id="JABANO010032654">
    <property type="protein sequence ID" value="KAF4708207.1"/>
    <property type="molecule type" value="Genomic_DNA"/>
</dbReference>
<dbReference type="InterPro" id="IPR015965">
    <property type="entry name" value="tRNA_lig_PDEase"/>
</dbReference>
<dbReference type="Proteomes" id="UP000574390">
    <property type="component" value="Unassembled WGS sequence"/>
</dbReference>
<sequence>MHLTALLSVAVIYLATSSDGRTSGGSSIGEIKRSSRSDLQPEGGTAVDIDEGSGRRQTVVVSRGLMGSGKSTAMRTAAMLLGGDWLNQDEFLLPGRHWKDARNSFFDSVSNSTRCGKSYVFVDRMHTKVDQRRDIQAQIETCNGQFPNIAYVQWMHPADQNCSDPVKGRHYREVCLRNLRNRDGKHRFVPADAPFKRILDDAAKKAQELTKEELEKYGADLFDIDMTLDRYGVVNEILRVLGRDKDFTEEQIRDAVQKVADIEKDTPKLVSAGRSKPRSFQLQLSRKSSKELRDAVRNETWEYMHEKSIKLNDKFHVPLLYNTEPENPDNATAECERQLYPLVHKKFSFEVSSVVCSGARACALPVDFHGRIPCRNEHPHITLGVGRDASPRESDDMLSAADHEKHPSSQIREWALQKRLNLSGFVVVIKR</sequence>
<keyword evidence="6" id="KW-1185">Reference proteome</keyword>
<gene>
    <name evidence="4" type="ORF">FOZ62_018841</name>
    <name evidence="5" type="ORF">FOZ63_030224</name>
</gene>
<dbReference type="Pfam" id="PF08302">
    <property type="entry name" value="tRNA_lig_CPD"/>
    <property type="match status" value="1"/>
</dbReference>
<organism evidence="5 6">
    <name type="scientific">Perkinsus olseni</name>
    <name type="common">Perkinsus atlanticus</name>
    <dbReference type="NCBI Taxonomy" id="32597"/>
    <lineage>
        <taxon>Eukaryota</taxon>
        <taxon>Sar</taxon>
        <taxon>Alveolata</taxon>
        <taxon>Perkinsozoa</taxon>
        <taxon>Perkinsea</taxon>
        <taxon>Perkinsida</taxon>
        <taxon>Perkinsidae</taxon>
        <taxon>Perkinsus</taxon>
    </lineage>
</organism>
<evidence type="ECO:0000313" key="6">
    <source>
        <dbReference type="Proteomes" id="UP000553632"/>
    </source>
</evidence>
<dbReference type="GO" id="GO:0005634">
    <property type="term" value="C:nucleus"/>
    <property type="evidence" value="ECO:0007669"/>
    <property type="project" value="TreeGrafter"/>
</dbReference>
<evidence type="ECO:0000313" key="4">
    <source>
        <dbReference type="EMBL" id="KAF4707971.1"/>
    </source>
</evidence>
<proteinExistence type="predicted"/>
<dbReference type="GO" id="GO:0005524">
    <property type="term" value="F:ATP binding"/>
    <property type="evidence" value="ECO:0007669"/>
    <property type="project" value="InterPro"/>
</dbReference>
<evidence type="ECO:0000313" key="5">
    <source>
        <dbReference type="EMBL" id="KAF4708207.1"/>
    </source>
</evidence>
<evidence type="ECO:0000256" key="2">
    <source>
        <dbReference type="SAM" id="SignalP"/>
    </source>
</evidence>
<name>A0A7J6QJ18_PEROL</name>
<dbReference type="AlphaFoldDB" id="A0A7J6QJ18"/>
<protein>
    <recommendedName>
        <fullName evidence="3">tRNA ligase phosphodiesterase domain-containing protein</fullName>
    </recommendedName>
</protein>
<dbReference type="GO" id="GO:0006388">
    <property type="term" value="P:tRNA splicing, via endonucleolytic cleavage and ligation"/>
    <property type="evidence" value="ECO:0007669"/>
    <property type="project" value="InterPro"/>
</dbReference>
<dbReference type="GO" id="GO:0003972">
    <property type="term" value="F:RNA ligase (ATP) activity"/>
    <property type="evidence" value="ECO:0007669"/>
    <property type="project" value="InterPro"/>
</dbReference>
<comment type="caution">
    <text evidence="5">The sequence shown here is derived from an EMBL/GenBank/DDBJ whole genome shotgun (WGS) entry which is preliminary data.</text>
</comment>
<feature type="region of interest" description="Disordered" evidence="1">
    <location>
        <begin position="19"/>
        <end position="53"/>
    </location>
</feature>
<feature type="chain" id="PRO_5033594357" description="tRNA ligase phosphodiesterase domain-containing protein" evidence="2">
    <location>
        <begin position="21"/>
        <end position="431"/>
    </location>
</feature>
<reference evidence="6 7" key="1">
    <citation type="submission" date="2020-04" db="EMBL/GenBank/DDBJ databases">
        <title>Perkinsus olseni comparative genomics.</title>
        <authorList>
            <person name="Bogema D.R."/>
        </authorList>
    </citation>
    <scope>NUCLEOTIDE SEQUENCE [LARGE SCALE GENOMIC DNA]</scope>
    <source>
        <strain evidence="4">ATCC PRA-205</strain>
        <strain evidence="5 6">ATCC PRA-207</strain>
    </source>
</reference>
<evidence type="ECO:0000313" key="7">
    <source>
        <dbReference type="Proteomes" id="UP000574390"/>
    </source>
</evidence>
<feature type="signal peptide" evidence="2">
    <location>
        <begin position="1"/>
        <end position="20"/>
    </location>
</feature>
<evidence type="ECO:0000259" key="3">
    <source>
        <dbReference type="Pfam" id="PF08302"/>
    </source>
</evidence>
<evidence type="ECO:0000256" key="1">
    <source>
        <dbReference type="SAM" id="MobiDB-lite"/>
    </source>
</evidence>
<feature type="compositionally biased region" description="Basic and acidic residues" evidence="1">
    <location>
        <begin position="389"/>
        <end position="405"/>
    </location>
</feature>
<keyword evidence="2" id="KW-0732">Signal</keyword>
<dbReference type="Proteomes" id="UP000553632">
    <property type="component" value="Unassembled WGS sequence"/>
</dbReference>
<dbReference type="PANTHER" id="PTHR32004:SF1">
    <property type="entry name" value="TRNA LIGASE"/>
    <property type="match status" value="1"/>
</dbReference>
<dbReference type="EMBL" id="JABANM010029457">
    <property type="protein sequence ID" value="KAF4707971.1"/>
    <property type="molecule type" value="Genomic_DNA"/>
</dbReference>